<proteinExistence type="predicted"/>
<dbReference type="PANTHER" id="PTHR31403:SF7">
    <property type="entry name" value="PHOSPHOLIPASE A1-IGAMMA3, CHLOROPLASTIC"/>
    <property type="match status" value="1"/>
</dbReference>
<dbReference type="SUPFAM" id="SSF53474">
    <property type="entry name" value="alpha/beta-Hydrolases"/>
    <property type="match status" value="1"/>
</dbReference>
<dbReference type="PANTHER" id="PTHR31403">
    <property type="entry name" value="PHOSPHOLIPASE A1-IBETA2, CHLOROPLASTIC"/>
    <property type="match status" value="1"/>
</dbReference>
<name>A0A1G6QJA7_9NOCA</name>
<keyword evidence="1" id="KW-0378">Hydrolase</keyword>
<organism evidence="6 7">
    <name type="scientific">Rhodococcus tukisamuensis</name>
    <dbReference type="NCBI Taxonomy" id="168276"/>
    <lineage>
        <taxon>Bacteria</taxon>
        <taxon>Bacillati</taxon>
        <taxon>Actinomycetota</taxon>
        <taxon>Actinomycetes</taxon>
        <taxon>Mycobacteriales</taxon>
        <taxon>Nocardiaceae</taxon>
        <taxon>Rhodococcus</taxon>
    </lineage>
</organism>
<keyword evidence="4" id="KW-0443">Lipid metabolism</keyword>
<dbReference type="EMBL" id="FNAB01000002">
    <property type="protein sequence ID" value="SDC92413.1"/>
    <property type="molecule type" value="Genomic_DNA"/>
</dbReference>
<dbReference type="InterPro" id="IPR002921">
    <property type="entry name" value="Fungal_lipase-type"/>
</dbReference>
<evidence type="ECO:0000256" key="2">
    <source>
        <dbReference type="ARBA" id="ARBA00022946"/>
    </source>
</evidence>
<sequence length="277" mass="28909">MTSPQMDPTSAVAWGPFVQAAYDQFSLHPRDDNPAAVANLPAGYTLVRTIQMTDVVGPLQDRVFYGYVAVGGDPQTVVIALRGTASPLEWWADLHWDLVPFTQVSNGGSVAEGFHNLYATFGTMTPGQSAPAAPGSFAPALARAAADGLGATLDAASPVVVCGHSLGGALATLLVADLAANTALRPQAWTFASPKVGDATFAARYGGLSGVSWRIYNQVDVVPYFPLDPDDNYQHVTAGYAINSLGSARWNVGCAHALNTYLSVLSAGAVQLDPGCR</sequence>
<keyword evidence="3" id="KW-0442">Lipid degradation</keyword>
<dbReference type="Proteomes" id="UP000199417">
    <property type="component" value="Unassembled WGS sequence"/>
</dbReference>
<dbReference type="AlphaFoldDB" id="A0A1G6QJA7"/>
<evidence type="ECO:0000259" key="5">
    <source>
        <dbReference type="Pfam" id="PF01764"/>
    </source>
</evidence>
<evidence type="ECO:0000313" key="7">
    <source>
        <dbReference type="Proteomes" id="UP000199417"/>
    </source>
</evidence>
<accession>A0A1G6QJA7</accession>
<dbReference type="Gene3D" id="3.40.50.1820">
    <property type="entry name" value="alpha/beta hydrolase"/>
    <property type="match status" value="1"/>
</dbReference>
<evidence type="ECO:0000256" key="4">
    <source>
        <dbReference type="ARBA" id="ARBA00023098"/>
    </source>
</evidence>
<reference evidence="6 7" key="1">
    <citation type="submission" date="2016-10" db="EMBL/GenBank/DDBJ databases">
        <authorList>
            <person name="de Groot N.N."/>
        </authorList>
    </citation>
    <scope>NUCLEOTIDE SEQUENCE [LARGE SCALE GENOMIC DNA]</scope>
    <source>
        <strain evidence="6 7">JCM 11308</strain>
    </source>
</reference>
<dbReference type="GO" id="GO:0016042">
    <property type="term" value="P:lipid catabolic process"/>
    <property type="evidence" value="ECO:0007669"/>
    <property type="project" value="UniProtKB-KW"/>
</dbReference>
<feature type="domain" description="Fungal lipase-type" evidence="5">
    <location>
        <begin position="78"/>
        <end position="227"/>
    </location>
</feature>
<keyword evidence="7" id="KW-1185">Reference proteome</keyword>
<gene>
    <name evidence="6" type="ORF">SAMN05444580_10293</name>
</gene>
<evidence type="ECO:0000313" key="6">
    <source>
        <dbReference type="EMBL" id="SDC92413.1"/>
    </source>
</evidence>
<dbReference type="RefSeq" id="WP_083577157.1">
    <property type="nucleotide sequence ID" value="NZ_FNAB01000002.1"/>
</dbReference>
<keyword evidence="2" id="KW-0809">Transit peptide</keyword>
<dbReference type="InterPro" id="IPR029058">
    <property type="entry name" value="AB_hydrolase_fold"/>
</dbReference>
<evidence type="ECO:0000256" key="1">
    <source>
        <dbReference type="ARBA" id="ARBA00022801"/>
    </source>
</evidence>
<protein>
    <submittedName>
        <fullName evidence="6">Triacylglycerol lipase</fullName>
    </submittedName>
</protein>
<dbReference type="CDD" id="cd00519">
    <property type="entry name" value="Lipase_3"/>
    <property type="match status" value="1"/>
</dbReference>
<dbReference type="STRING" id="168276.SAMN05444580_10293"/>
<dbReference type="Pfam" id="PF01764">
    <property type="entry name" value="Lipase_3"/>
    <property type="match status" value="1"/>
</dbReference>
<evidence type="ECO:0000256" key="3">
    <source>
        <dbReference type="ARBA" id="ARBA00022963"/>
    </source>
</evidence>
<dbReference type="GO" id="GO:0004620">
    <property type="term" value="F:phospholipase activity"/>
    <property type="evidence" value="ECO:0007669"/>
    <property type="project" value="UniProtKB-ARBA"/>
</dbReference>